<keyword evidence="1" id="KW-0805">Transcription regulation</keyword>
<dbReference type="AlphaFoldDB" id="A0A926NLK9"/>
<reference evidence="5" key="1">
    <citation type="submission" date="2020-09" db="EMBL/GenBank/DDBJ databases">
        <title>A novel bacterium of genus Bacillus, isolated from South China Sea.</title>
        <authorList>
            <person name="Huang H."/>
            <person name="Mo K."/>
            <person name="Hu Y."/>
        </authorList>
    </citation>
    <scope>NUCLEOTIDE SEQUENCE</scope>
    <source>
        <strain evidence="5">IB182487</strain>
    </source>
</reference>
<dbReference type="Gene3D" id="1.10.10.10">
    <property type="entry name" value="Winged helix-like DNA-binding domain superfamily/Winged helix DNA-binding domain"/>
    <property type="match status" value="1"/>
</dbReference>
<proteinExistence type="predicted"/>
<dbReference type="PROSITE" id="PS51000">
    <property type="entry name" value="HTH_DEOR_2"/>
    <property type="match status" value="1"/>
</dbReference>
<protein>
    <submittedName>
        <fullName evidence="5">DeoR/GlpR transcriptional regulator</fullName>
    </submittedName>
</protein>
<dbReference type="InterPro" id="IPR001034">
    <property type="entry name" value="DeoR_HTH"/>
</dbReference>
<dbReference type="Gene3D" id="3.40.50.1360">
    <property type="match status" value="1"/>
</dbReference>
<dbReference type="PANTHER" id="PTHR30363:SF46">
    <property type="entry name" value="LYSR FAMILY TRANSCRIPTIONAL REGULATOR"/>
    <property type="match status" value="1"/>
</dbReference>
<keyword evidence="3" id="KW-0804">Transcription</keyword>
<dbReference type="SUPFAM" id="SSF100950">
    <property type="entry name" value="NagB/RpiA/CoA transferase-like"/>
    <property type="match status" value="1"/>
</dbReference>
<dbReference type="PANTHER" id="PTHR30363">
    <property type="entry name" value="HTH-TYPE TRANSCRIPTIONAL REGULATOR SRLR-RELATED"/>
    <property type="match status" value="1"/>
</dbReference>
<dbReference type="SUPFAM" id="SSF46785">
    <property type="entry name" value="Winged helix' DNA-binding domain"/>
    <property type="match status" value="1"/>
</dbReference>
<evidence type="ECO:0000259" key="4">
    <source>
        <dbReference type="PROSITE" id="PS51000"/>
    </source>
</evidence>
<dbReference type="InterPro" id="IPR050313">
    <property type="entry name" value="Carb_Metab_HTH_regulators"/>
</dbReference>
<dbReference type="Pfam" id="PF00455">
    <property type="entry name" value="DeoRC"/>
    <property type="match status" value="1"/>
</dbReference>
<accession>A0A926NLK9</accession>
<dbReference type="GO" id="GO:0003677">
    <property type="term" value="F:DNA binding"/>
    <property type="evidence" value="ECO:0007669"/>
    <property type="project" value="UniProtKB-KW"/>
</dbReference>
<dbReference type="RefSeq" id="WP_191160169.1">
    <property type="nucleotide sequence ID" value="NZ_JACXAI010000026.1"/>
</dbReference>
<dbReference type="SMART" id="SM01134">
    <property type="entry name" value="DeoRC"/>
    <property type="match status" value="1"/>
</dbReference>
<dbReference type="SMART" id="SM00420">
    <property type="entry name" value="HTH_DEOR"/>
    <property type="match status" value="1"/>
</dbReference>
<dbReference type="InterPro" id="IPR014036">
    <property type="entry name" value="DeoR-like_C"/>
</dbReference>
<evidence type="ECO:0000256" key="1">
    <source>
        <dbReference type="ARBA" id="ARBA00023015"/>
    </source>
</evidence>
<dbReference type="InterPro" id="IPR037171">
    <property type="entry name" value="NagB/RpiA_transferase-like"/>
</dbReference>
<evidence type="ECO:0000313" key="6">
    <source>
        <dbReference type="Proteomes" id="UP000626844"/>
    </source>
</evidence>
<keyword evidence="6" id="KW-1185">Reference proteome</keyword>
<dbReference type="PRINTS" id="PR00037">
    <property type="entry name" value="HTHLACR"/>
</dbReference>
<dbReference type="InterPro" id="IPR036388">
    <property type="entry name" value="WH-like_DNA-bd_sf"/>
</dbReference>
<evidence type="ECO:0000256" key="2">
    <source>
        <dbReference type="ARBA" id="ARBA00023125"/>
    </source>
</evidence>
<dbReference type="GO" id="GO:0003700">
    <property type="term" value="F:DNA-binding transcription factor activity"/>
    <property type="evidence" value="ECO:0007669"/>
    <property type="project" value="InterPro"/>
</dbReference>
<dbReference type="Proteomes" id="UP000626844">
    <property type="component" value="Unassembled WGS sequence"/>
</dbReference>
<keyword evidence="2" id="KW-0238">DNA-binding</keyword>
<feature type="domain" description="HTH deoR-type" evidence="4">
    <location>
        <begin position="3"/>
        <end position="58"/>
    </location>
</feature>
<gene>
    <name evidence="5" type="ORF">IC621_18470</name>
</gene>
<name>A0A926NLK9_9BACI</name>
<comment type="caution">
    <text evidence="5">The sequence shown here is derived from an EMBL/GenBank/DDBJ whole genome shotgun (WGS) entry which is preliminary data.</text>
</comment>
<dbReference type="InterPro" id="IPR018356">
    <property type="entry name" value="Tscrpt_reg_HTH_DeoR_CS"/>
</dbReference>
<dbReference type="InterPro" id="IPR036390">
    <property type="entry name" value="WH_DNA-bd_sf"/>
</dbReference>
<organism evidence="5 6">
    <name type="scientific">Metabacillus arenae</name>
    <dbReference type="NCBI Taxonomy" id="2771434"/>
    <lineage>
        <taxon>Bacteria</taxon>
        <taxon>Bacillati</taxon>
        <taxon>Bacillota</taxon>
        <taxon>Bacilli</taxon>
        <taxon>Bacillales</taxon>
        <taxon>Bacillaceae</taxon>
        <taxon>Metabacillus</taxon>
    </lineage>
</organism>
<dbReference type="Pfam" id="PF08220">
    <property type="entry name" value="HTH_DeoR"/>
    <property type="match status" value="1"/>
</dbReference>
<dbReference type="EMBL" id="JACXAI010000026">
    <property type="protein sequence ID" value="MBD1382208.1"/>
    <property type="molecule type" value="Genomic_DNA"/>
</dbReference>
<evidence type="ECO:0000313" key="5">
    <source>
        <dbReference type="EMBL" id="MBD1382208.1"/>
    </source>
</evidence>
<dbReference type="PROSITE" id="PS00894">
    <property type="entry name" value="HTH_DEOR_1"/>
    <property type="match status" value="1"/>
</dbReference>
<evidence type="ECO:0000256" key="3">
    <source>
        <dbReference type="ARBA" id="ARBA00023163"/>
    </source>
</evidence>
<sequence>MLPKERRNMILEQLNKNEKIDIEQLVEQLNVSAMTIRRDLAYLEDEEKIIRTHGGAILNKPLIIESSFHTKEGKHSHQKRQIAQKALNFIQNHSTILLDSGTTTLEIAKLLKDKKDLTVVTNDIKIAAELMDSEVKVIVAGGELQNNVGTLFGPLTEQILKNLHVDLFFLGAHAIHLEAGITAPTFEKASIKKLMIEAAETTWLVADSSKFDQKSLTKVCDLSSIYGVITDDGITDECEGKIKEHLQVITAHGGEVK</sequence>